<dbReference type="EMBL" id="AAOJ01000002">
    <property type="protein sequence ID" value="EAS65220.1"/>
    <property type="molecule type" value="Genomic_DNA"/>
</dbReference>
<evidence type="ECO:0000313" key="1">
    <source>
        <dbReference type="EMBL" id="EAS65220.1"/>
    </source>
</evidence>
<sequence>MISQEFVVALLNEFSLLKNILVMIADQEFLFIKIEMYLSILEME</sequence>
<comment type="caution">
    <text evidence="1">The sequence shown here is derived from an EMBL/GenBank/DDBJ whole genome shotgun (WGS) entry which is preliminary data.</text>
</comment>
<proteinExistence type="predicted"/>
<dbReference type="AlphaFoldDB" id="Q1ZRV7"/>
<reference evidence="1 2" key="1">
    <citation type="journal article" date="2009" name="Proc. Natl. Acad. Sci. U.S.A.">
        <title>The genomic basis of trophic strategy in marine bacteria.</title>
        <authorList>
            <person name="Lauro F.M."/>
            <person name="McDougald D."/>
            <person name="Thomas T."/>
            <person name="Williams T.J."/>
            <person name="Egan S."/>
            <person name="Rice S."/>
            <person name="DeMaere M.Z."/>
            <person name="Ting L."/>
            <person name="Ertan H."/>
            <person name="Johnson J."/>
            <person name="Ferriera S."/>
            <person name="Lapidus A."/>
            <person name="Anderson I."/>
            <person name="Kyrpides N."/>
            <person name="Munk A.C."/>
            <person name="Detter C."/>
            <person name="Han C.S."/>
            <person name="Brown M.V."/>
            <person name="Robb F.T."/>
            <person name="Kjelleberg S."/>
            <person name="Cavicchioli R."/>
        </authorList>
    </citation>
    <scope>NUCLEOTIDE SEQUENCE [LARGE SCALE GENOMIC DNA]</scope>
    <source>
        <strain evidence="1 2">S14</strain>
    </source>
</reference>
<organism evidence="1 2">
    <name type="scientific">Photobacterium angustum (strain S14 / CCUG 15956)</name>
    <name type="common">Vibrio sp. (strain S14 / CCUG 15956)</name>
    <dbReference type="NCBI Taxonomy" id="314292"/>
    <lineage>
        <taxon>Bacteria</taxon>
        <taxon>Pseudomonadati</taxon>
        <taxon>Pseudomonadota</taxon>
        <taxon>Gammaproteobacteria</taxon>
        <taxon>Vibrionales</taxon>
        <taxon>Vibrionaceae</taxon>
        <taxon>Photobacterium</taxon>
    </lineage>
</organism>
<gene>
    <name evidence="1" type="ORF">VAS14_05853</name>
</gene>
<accession>Q1ZRV7</accession>
<dbReference type="HOGENOM" id="CLU_3219902_0_0_6"/>
<name>Q1ZRV7_PHOAS</name>
<protein>
    <submittedName>
        <fullName evidence="1">Uncharacterized protein</fullName>
    </submittedName>
</protein>
<dbReference type="Proteomes" id="UP000001603">
    <property type="component" value="Unassembled WGS sequence"/>
</dbReference>
<evidence type="ECO:0000313" key="2">
    <source>
        <dbReference type="Proteomes" id="UP000001603"/>
    </source>
</evidence>